<dbReference type="Proteomes" id="UP000274909">
    <property type="component" value="Unassembled WGS sequence"/>
</dbReference>
<evidence type="ECO:0000313" key="1">
    <source>
        <dbReference type="EMBL" id="RUR01348.1"/>
    </source>
</evidence>
<sequence length="83" mass="8736">MAGRHAAPLDDSPTPAADVRVVTSGATPEEIAVAAVVVGAQLEEELARSTADDGPVRNPWAVTQRNLRAPLRPGPGAWRFPWA</sequence>
<dbReference type="Pfam" id="PF13822">
    <property type="entry name" value="ACC_epsilon"/>
    <property type="match status" value="1"/>
</dbReference>
<accession>A0A433JSI9</accession>
<gene>
    <name evidence="1" type="ORF">ELQ94_07535</name>
</gene>
<protein>
    <submittedName>
        <fullName evidence="1">Acyl-CoA carboxylase subunit epsilon</fullName>
    </submittedName>
</protein>
<dbReference type="GO" id="GO:0004658">
    <property type="term" value="F:propionyl-CoA carboxylase activity"/>
    <property type="evidence" value="ECO:0007669"/>
    <property type="project" value="InterPro"/>
</dbReference>
<proteinExistence type="predicted"/>
<reference evidence="1 2" key="1">
    <citation type="submission" date="2018-12" db="EMBL/GenBank/DDBJ databases">
        <authorList>
            <person name="Li F."/>
        </authorList>
    </citation>
    <scope>NUCLEOTIDE SEQUENCE [LARGE SCALE GENOMIC DNA]</scope>
    <source>
        <strain evidence="1 2">EGI 6500705</strain>
    </source>
</reference>
<dbReference type="EMBL" id="RZGZ01000002">
    <property type="protein sequence ID" value="RUR01348.1"/>
    <property type="molecule type" value="Genomic_DNA"/>
</dbReference>
<dbReference type="AlphaFoldDB" id="A0A433JSI9"/>
<organism evidence="1 2">
    <name type="scientific">Labedella endophytica</name>
    <dbReference type="NCBI Taxonomy" id="1523160"/>
    <lineage>
        <taxon>Bacteria</taxon>
        <taxon>Bacillati</taxon>
        <taxon>Actinomycetota</taxon>
        <taxon>Actinomycetes</taxon>
        <taxon>Micrococcales</taxon>
        <taxon>Microbacteriaceae</taxon>
        <taxon>Labedella</taxon>
    </lineage>
</organism>
<comment type="caution">
    <text evidence="1">The sequence shown here is derived from an EMBL/GenBank/DDBJ whole genome shotgun (WGS) entry which is preliminary data.</text>
</comment>
<keyword evidence="2" id="KW-1185">Reference proteome</keyword>
<dbReference type="GO" id="GO:0003989">
    <property type="term" value="F:acetyl-CoA carboxylase activity"/>
    <property type="evidence" value="ECO:0007669"/>
    <property type="project" value="InterPro"/>
</dbReference>
<dbReference type="OrthoDB" id="5120802at2"/>
<evidence type="ECO:0000313" key="2">
    <source>
        <dbReference type="Proteomes" id="UP000274909"/>
    </source>
</evidence>
<name>A0A433JSI9_9MICO</name>
<dbReference type="InterPro" id="IPR032716">
    <property type="entry name" value="ACC_epsilon"/>
</dbReference>
<dbReference type="RefSeq" id="WP_127048785.1">
    <property type="nucleotide sequence ID" value="NZ_RZGZ01000002.1"/>
</dbReference>